<dbReference type="Proteomes" id="UP000516148">
    <property type="component" value="Chromosome"/>
</dbReference>
<gene>
    <name evidence="2" type="ORF">H3Z74_03770</name>
</gene>
<feature type="region of interest" description="Disordered" evidence="1">
    <location>
        <begin position="32"/>
        <end position="73"/>
    </location>
</feature>
<dbReference type="KEGG" id="spap:H3Z74_03770"/>
<evidence type="ECO:0000313" key="3">
    <source>
        <dbReference type="Proteomes" id="UP000516148"/>
    </source>
</evidence>
<sequence length="101" mass="10957">MKTEKMLAHGANTSPSSIDALLGERFSRANSRAQRSTFGLPAKAPSMLPKEPRRKPASRRAIPAADPATKHPPGIVTMHLIFSASEHHMRQDNMASGMIAK</sequence>
<dbReference type="EMBL" id="CP061038">
    <property type="protein sequence ID" value="QNQ10365.1"/>
    <property type="molecule type" value="Genomic_DNA"/>
</dbReference>
<proteinExistence type="predicted"/>
<dbReference type="AlphaFoldDB" id="A0A7H0LL12"/>
<reference evidence="2 3" key="1">
    <citation type="submission" date="2020-09" db="EMBL/GenBank/DDBJ databases">
        <title>Sphingomonas sp., a new species isolated from pork steak.</title>
        <authorList>
            <person name="Heidler von Heilborn D."/>
        </authorList>
    </citation>
    <scope>NUCLEOTIDE SEQUENCE [LARGE SCALE GENOMIC DNA]</scope>
    <source>
        <strain evidence="3">S8-3T</strain>
    </source>
</reference>
<protein>
    <submittedName>
        <fullName evidence="2">Uncharacterized protein</fullName>
    </submittedName>
</protein>
<organism evidence="2 3">
    <name type="scientific">Sphingomonas alpina</name>
    <dbReference type="NCBI Taxonomy" id="653931"/>
    <lineage>
        <taxon>Bacteria</taxon>
        <taxon>Pseudomonadati</taxon>
        <taxon>Pseudomonadota</taxon>
        <taxon>Alphaproteobacteria</taxon>
        <taxon>Sphingomonadales</taxon>
        <taxon>Sphingomonadaceae</taxon>
        <taxon>Sphingomonas</taxon>
    </lineage>
</organism>
<accession>A0A7H0LL12</accession>
<evidence type="ECO:0000313" key="2">
    <source>
        <dbReference type="EMBL" id="QNQ10365.1"/>
    </source>
</evidence>
<name>A0A7H0LL12_9SPHN</name>
<dbReference type="RefSeq" id="WP_187762665.1">
    <property type="nucleotide sequence ID" value="NZ_CP061038.1"/>
</dbReference>
<keyword evidence="3" id="KW-1185">Reference proteome</keyword>
<evidence type="ECO:0000256" key="1">
    <source>
        <dbReference type="SAM" id="MobiDB-lite"/>
    </source>
</evidence>